<evidence type="ECO:0000256" key="1">
    <source>
        <dbReference type="SAM" id="MobiDB-lite"/>
    </source>
</evidence>
<evidence type="ECO:0000313" key="4">
    <source>
        <dbReference type="Proteomes" id="UP000319462"/>
    </source>
</evidence>
<feature type="region of interest" description="Disordered" evidence="1">
    <location>
        <begin position="328"/>
        <end position="368"/>
    </location>
</feature>
<feature type="compositionally biased region" description="Polar residues" evidence="1">
    <location>
        <begin position="745"/>
        <end position="754"/>
    </location>
</feature>
<sequence>MLLLSLSLFLSAWCAYPSQIRCDSASFLRPFIDLLTCLLSSRFFVLLRDAACHIVLSRLRRRFKDLHVFFFLPGLLTIASSMSQSGEAESVLHRFLEVEGSLHRPKTCHENSPPPLVKVTSSATPVDEAVTLNGHPTRRSSSASRSPAHAAAVAEEESSTWYRDLGGASTSSSSASSDTQEEAATPPRRSSSNQHAITPTAVADTFAQAPTLRSSIPSASPSPPLSLSHPVVQFLTGVQLQGYSARLMCDLGIRSISDLAEWCSTLKDASVLLGPSASLQQQNELLRGFRRWERGEARRAKAEATEAHQRALRENRVAKGVAKRLCAKKSRSRTVKTKESKATTTCTAHSGGPEDGRGSDTGSGQQSMQISATLGSCVDTHGSAFFRLSDVCDHVLQPHSTTTDLCLAEADPHAIAGGSGDVVASSLKVPPPHAGFSVASSSCPSLTTCAIELMGQLSHRCTYSREAAARRRRAGRHRCCRAGRGSQGECADATLRTATKVAPYDVDAEDVDAVTTSDLTSHSRGSHRGGSEECAVLCDVETRMPQAEVSTDSDAGDALPGEESLPSGAQRANVASAARLARYEMEEVSPNAEELVPPPALSTACDSCESGLSTVLCSLREAVEQQPVVQELSGPDGVDGNDSASAHWPLAALSAPPDAFGDVFTENDSATAESHRPVCNDLVTTSHISLAALSTCTEVQVLPPLEPTVAPGNASVLPVSEATGKTASPDAHPIAARYPAMDSGATGNASQQQQQHRDSFALVPESSAQPRQSGQIKSSLATTGTSLPTNDTAKRSTFLEGQLEDARHRLDDALREALRSYNAEVKAIRYSTALPLTDDTVANKCVPLRAVLQPIPFSARAAGAYAPGAAAELGTPTELVLWMLSEEGGIKGAETHSCSSPSPTAAVSGGAEPEERAAFSAAAALHRVSADREVLSIMTSTDTSTRTTVRSTAAPVVALCCCSTLSSAATLEGEGCAGTAALSALTPRGAVECRLIRDDEDEEGDGVSCESVGRLTTGTQHLSTHVEMSNASKAPRGPTLASDDKVAAEGRSDNMGDYLWVAQDSPLIAQQSPFADPAAANVNTIENVPSSDEWWAEYGIEALEYTQNSPDSGAGGWAASPGVNAAHPRTTSNGGGGLPTREVDTPSPAPVEVIELHSGTDSVDADSRGSDDERDARTRSPEASSDLRSRAAPSLPLPPLSPPRDRFGEGLTVSSTTASAAPMRSSLQPFLDSRLHPDAWPRMTNAELRQLCGEFGLLVLPPTSGDATAREQASIPQRRAVLLERESLLEALRLLATRLRFRHTVAPFFLHRVTRLSGLPYKRMRVANFVDEGTVLTRDDLRQARLRYKAEEQEEVDRCIVSALVAEAAEAVEQYAQSVASRSTTLPMFAAEGSNRTHMKVTATLSALASLPSGEVRCCYDQILLREPVSIDASAAVVQSSFPHISHTRVQQLLAANEVIADAVVTASYRSPSPLPSSPLTEVATPVQLEAGQAIAVPQPSGELTGDTSPSINQTDGGGAVQATATTTPLSQEERKRANARRYFAQRGYITRRQRGD</sequence>
<feature type="compositionally biased region" description="Polar residues" evidence="1">
    <location>
        <begin position="766"/>
        <end position="791"/>
    </location>
</feature>
<feature type="compositionally biased region" description="Low complexity" evidence="1">
    <location>
        <begin position="168"/>
        <end position="185"/>
    </location>
</feature>
<organism evidence="3 4">
    <name type="scientific">Leishmania braziliensis MHOM/BR/75/M2904</name>
    <dbReference type="NCBI Taxonomy" id="420245"/>
    <lineage>
        <taxon>Eukaryota</taxon>
        <taxon>Discoba</taxon>
        <taxon>Euglenozoa</taxon>
        <taxon>Kinetoplastea</taxon>
        <taxon>Metakinetoplastina</taxon>
        <taxon>Trypanosomatida</taxon>
        <taxon>Trypanosomatidae</taxon>
        <taxon>Leishmaniinae</taxon>
        <taxon>Leishmania</taxon>
        <taxon>Leishmania braziliensis species complex</taxon>
    </lineage>
</organism>
<keyword evidence="2" id="KW-0732">Signal</keyword>
<feature type="region of interest" description="Disordered" evidence="1">
    <location>
        <begin position="546"/>
        <end position="572"/>
    </location>
</feature>
<feature type="compositionally biased region" description="Low complexity" evidence="1">
    <location>
        <begin position="139"/>
        <end position="153"/>
    </location>
</feature>
<feature type="chain" id="PRO_5018230498" evidence="2">
    <location>
        <begin position="18"/>
        <end position="1557"/>
    </location>
</feature>
<feature type="compositionally biased region" description="Basic and acidic residues" evidence="1">
    <location>
        <begin position="1165"/>
        <end position="1189"/>
    </location>
</feature>
<feature type="region of interest" description="Disordered" evidence="1">
    <location>
        <begin position="104"/>
        <end position="196"/>
    </location>
</feature>
<evidence type="ECO:0000256" key="2">
    <source>
        <dbReference type="SAM" id="SignalP"/>
    </source>
</evidence>
<gene>
    <name evidence="3" type="ORF">LBRM2904_19.0490</name>
</gene>
<dbReference type="Proteomes" id="UP000319462">
    <property type="component" value="Chromosome 19"/>
</dbReference>
<dbReference type="EMBL" id="LS997618">
    <property type="protein sequence ID" value="SYZ64854.1"/>
    <property type="molecule type" value="Genomic_DNA"/>
</dbReference>
<protein>
    <submittedName>
        <fullName evidence="3">Hypothetical_protein</fullName>
    </submittedName>
</protein>
<evidence type="ECO:0000313" key="3">
    <source>
        <dbReference type="EMBL" id="SYZ64854.1"/>
    </source>
</evidence>
<name>A0A3P3Z3Z4_LEIBR</name>
<proteinExistence type="predicted"/>
<feature type="signal peptide" evidence="2">
    <location>
        <begin position="1"/>
        <end position="17"/>
    </location>
</feature>
<feature type="region of interest" description="Disordered" evidence="1">
    <location>
        <begin position="1110"/>
        <end position="1221"/>
    </location>
</feature>
<feature type="region of interest" description="Disordered" evidence="1">
    <location>
        <begin position="1498"/>
        <end position="1557"/>
    </location>
</feature>
<feature type="region of interest" description="Disordered" evidence="1">
    <location>
        <begin position="740"/>
        <end position="797"/>
    </location>
</feature>
<reference evidence="3 4" key="1">
    <citation type="submission" date="2018-09" db="EMBL/GenBank/DDBJ databases">
        <authorList>
            <person name="Peiro R."/>
            <person name="Begona"/>
            <person name="Cbmso G."/>
            <person name="Lopez M."/>
            <person name="Gonzalez S."/>
        </authorList>
    </citation>
    <scope>NUCLEOTIDE SEQUENCE [LARGE SCALE GENOMIC DNA]</scope>
</reference>
<accession>A0A3P3Z3Z4</accession>